<name>A0A1I4UYJ1_9BACT</name>
<gene>
    <name evidence="1" type="ORF">SAMN05660836_02035</name>
</gene>
<dbReference type="EMBL" id="FOUU01000007">
    <property type="protein sequence ID" value="SFM93840.1"/>
    <property type="molecule type" value="Genomic_DNA"/>
</dbReference>
<evidence type="ECO:0000313" key="1">
    <source>
        <dbReference type="EMBL" id="SFM93840.1"/>
    </source>
</evidence>
<dbReference type="STRING" id="39841.SAMN05660836_02035"/>
<accession>A0A1I4UYJ1</accession>
<keyword evidence="1" id="KW-0449">Lipoprotein</keyword>
<dbReference type="GO" id="GO:0019867">
    <property type="term" value="C:outer membrane"/>
    <property type="evidence" value="ECO:0007669"/>
    <property type="project" value="InterPro"/>
</dbReference>
<protein>
    <submittedName>
        <fullName evidence="1">Outer membrane lipoprotein</fullName>
    </submittedName>
</protein>
<dbReference type="InterPro" id="IPR004658">
    <property type="entry name" value="OMP_Slp"/>
</dbReference>
<dbReference type="PROSITE" id="PS51257">
    <property type="entry name" value="PROKAR_LIPOPROTEIN"/>
    <property type="match status" value="1"/>
</dbReference>
<proteinExistence type="predicted"/>
<reference evidence="1 2" key="1">
    <citation type="submission" date="2016-10" db="EMBL/GenBank/DDBJ databases">
        <authorList>
            <person name="de Groot N.N."/>
        </authorList>
    </citation>
    <scope>NUCLEOTIDE SEQUENCE [LARGE SCALE GENOMIC DNA]</scope>
    <source>
        <strain evidence="1 2">DSM 9990</strain>
    </source>
</reference>
<dbReference type="PANTHER" id="PTHR37530:SF1">
    <property type="entry name" value="OUTER MEMBRANE PROTEIN SLP"/>
    <property type="match status" value="1"/>
</dbReference>
<dbReference type="PANTHER" id="PTHR37530">
    <property type="entry name" value="OUTER MEMBRANE PROTEIN SLP"/>
    <property type="match status" value="1"/>
</dbReference>
<dbReference type="PIRSF" id="PIRSF004982">
    <property type="entry name" value="SlP"/>
    <property type="match status" value="1"/>
</dbReference>
<dbReference type="Pfam" id="PF03843">
    <property type="entry name" value="Slp"/>
    <property type="match status" value="1"/>
</dbReference>
<dbReference type="AlphaFoldDB" id="A0A1I4UYJ1"/>
<dbReference type="RefSeq" id="WP_093395524.1">
    <property type="nucleotide sequence ID" value="NZ_FOUU01000007.1"/>
</dbReference>
<dbReference type="Proteomes" id="UP000199611">
    <property type="component" value="Unassembled WGS sequence"/>
</dbReference>
<dbReference type="OrthoDB" id="5397282at2"/>
<evidence type="ECO:0000313" key="2">
    <source>
        <dbReference type="Proteomes" id="UP000199611"/>
    </source>
</evidence>
<sequence>MRNLIKLLALAGFTVIVGCASYVLTPGLVERSEPVSFRELLRNPGMYRGKTVILSGIILECRVVSDGTVCEILQVPAKPGSRPENADRSEGRFIARSQRFLDPAIYARGRQVTVGGVVSGEERKMVGEREYRYPVIDVEEIHLWPPEKEAPTYVCPSWCSDPWWCYRYWGPWWCWP</sequence>
<organism evidence="1 2">
    <name type="scientific">Thermodesulforhabdus norvegica</name>
    <dbReference type="NCBI Taxonomy" id="39841"/>
    <lineage>
        <taxon>Bacteria</taxon>
        <taxon>Pseudomonadati</taxon>
        <taxon>Thermodesulfobacteriota</taxon>
        <taxon>Syntrophobacteria</taxon>
        <taxon>Syntrophobacterales</taxon>
        <taxon>Thermodesulforhabdaceae</taxon>
        <taxon>Thermodesulforhabdus</taxon>
    </lineage>
</organism>
<keyword evidence="2" id="KW-1185">Reference proteome</keyword>